<evidence type="ECO:0000313" key="2">
    <source>
        <dbReference type="Proteomes" id="UP000053860"/>
    </source>
</evidence>
<dbReference type="SUPFAM" id="SSF48371">
    <property type="entry name" value="ARM repeat"/>
    <property type="match status" value="1"/>
</dbReference>
<reference evidence="2" key="1">
    <citation type="journal article" date="2015" name="MBio">
        <title>Genome-Resolved Metagenomic Analysis Reveals Roles for Candidate Phyla and Other Microbial Community Members in Biogeochemical Transformations in Oil Reservoirs.</title>
        <authorList>
            <person name="Hu P."/>
            <person name="Tom L."/>
            <person name="Singh A."/>
            <person name="Thomas B.C."/>
            <person name="Baker B.J."/>
            <person name="Piceno Y.M."/>
            <person name="Andersen G.L."/>
            <person name="Banfield J.F."/>
        </authorList>
    </citation>
    <scope>NUCLEOTIDE SEQUENCE [LARGE SCALE GENOMIC DNA]</scope>
</reference>
<evidence type="ECO:0000313" key="1">
    <source>
        <dbReference type="EMBL" id="KUK76647.1"/>
    </source>
</evidence>
<evidence type="ECO:0008006" key="3">
    <source>
        <dbReference type="Google" id="ProtNLM"/>
    </source>
</evidence>
<proteinExistence type="predicted"/>
<organism evidence="1 2">
    <name type="scientific">Proteiniphilum acetatigenes</name>
    <dbReference type="NCBI Taxonomy" id="294710"/>
    <lineage>
        <taxon>Bacteria</taxon>
        <taxon>Pseudomonadati</taxon>
        <taxon>Bacteroidota</taxon>
        <taxon>Bacteroidia</taxon>
        <taxon>Bacteroidales</taxon>
        <taxon>Dysgonomonadaceae</taxon>
        <taxon>Proteiniphilum</taxon>
    </lineage>
</organism>
<dbReference type="AlphaFoldDB" id="A0A124FX29"/>
<dbReference type="EMBL" id="LGGN01000220">
    <property type="protein sequence ID" value="KUK76647.1"/>
    <property type="molecule type" value="Genomic_DNA"/>
</dbReference>
<dbReference type="Proteomes" id="UP000053860">
    <property type="component" value="Unassembled WGS sequence"/>
</dbReference>
<dbReference type="InterPro" id="IPR014825">
    <property type="entry name" value="DNA_alkylation"/>
</dbReference>
<dbReference type="Gene3D" id="1.25.10.90">
    <property type="match status" value="1"/>
</dbReference>
<name>A0A124FX29_9BACT</name>
<sequence>MNGATAASMREKGVHYRMNFGVDLMRIREIAARYNPDAALAEQLWEEDTRELKILATMLYPLERYTRETAERWVDGISNQEIREQICRNLLQQLPFAGLLVNRWSGREEEQVRTTGYWLYARLCITHADTLGEVESELLLDHAAGDLKSESLLLRQAALNLLKYHGRLSESNREAVMQRVSGFNGSDDPFDQEVLDQLRFEFGLAD</sequence>
<dbReference type="Pfam" id="PF08713">
    <property type="entry name" value="DNA_alkylation"/>
    <property type="match status" value="1"/>
</dbReference>
<protein>
    <recommendedName>
        <fullName evidence="3">DNA alkylation repair enzyme</fullName>
    </recommendedName>
</protein>
<dbReference type="PANTHER" id="PTHR41291">
    <property type="entry name" value="DNA ALKYLATION REPAIR PROTEIN"/>
    <property type="match status" value="1"/>
</dbReference>
<dbReference type="PANTHER" id="PTHR41291:SF1">
    <property type="entry name" value="DNA ALKYLATION REPAIR PROTEIN"/>
    <property type="match status" value="1"/>
</dbReference>
<gene>
    <name evidence="1" type="ORF">XD92_1126</name>
</gene>
<accession>A0A124FX29</accession>
<dbReference type="InterPro" id="IPR016024">
    <property type="entry name" value="ARM-type_fold"/>
</dbReference>
<comment type="caution">
    <text evidence="1">The sequence shown here is derived from an EMBL/GenBank/DDBJ whole genome shotgun (WGS) entry which is preliminary data.</text>
</comment>